<keyword evidence="1" id="KW-0812">Transmembrane</keyword>
<comment type="caution">
    <text evidence="2">The sequence shown here is derived from an EMBL/GenBank/DDBJ whole genome shotgun (WGS) entry which is preliminary data.</text>
</comment>
<dbReference type="EMBL" id="JABANE010000047">
    <property type="protein sequence ID" value="NME69763.1"/>
    <property type="molecule type" value="Genomic_DNA"/>
</dbReference>
<keyword evidence="1" id="KW-0472">Membrane</keyword>
<dbReference type="RefSeq" id="WP_169658019.1">
    <property type="nucleotide sequence ID" value="NZ_JABANE010000047.1"/>
</dbReference>
<reference evidence="2 3" key="1">
    <citation type="submission" date="2020-04" db="EMBL/GenBank/DDBJ databases">
        <title>Flammeovirga sp. SR4, a novel species isolated from seawater.</title>
        <authorList>
            <person name="Wang X."/>
        </authorList>
    </citation>
    <scope>NUCLEOTIDE SEQUENCE [LARGE SCALE GENOMIC DNA]</scope>
    <source>
        <strain evidence="2 3">ATCC 23126</strain>
    </source>
</reference>
<sequence length="168" mass="19759">MEYNTIEKRIRLSHQNKKVKSIRDKMKTKRKQNRVRNWNISLAASLLLMSGFIFYTAQVTKEAVITDAVYSYQYRAEQISSNEALMLAHEELDKGNYQQILELLSDIEESDHKDWLNLQANIGVENYDDAKVILQKIEKDKEHLYHNRISTTFKIDITLLALKKKINL</sequence>
<evidence type="ECO:0000313" key="2">
    <source>
        <dbReference type="EMBL" id="NME69763.1"/>
    </source>
</evidence>
<gene>
    <name evidence="2" type="ORF">HHU12_17440</name>
</gene>
<protein>
    <submittedName>
        <fullName evidence="2">Uncharacterized protein</fullName>
    </submittedName>
</protein>
<dbReference type="Proteomes" id="UP000576082">
    <property type="component" value="Unassembled WGS sequence"/>
</dbReference>
<evidence type="ECO:0000256" key="1">
    <source>
        <dbReference type="SAM" id="Phobius"/>
    </source>
</evidence>
<feature type="transmembrane region" description="Helical" evidence="1">
    <location>
        <begin position="35"/>
        <end position="55"/>
    </location>
</feature>
<keyword evidence="3" id="KW-1185">Reference proteome</keyword>
<dbReference type="AlphaFoldDB" id="A0A7X9XAM5"/>
<accession>A0A7X9XAM5</accession>
<evidence type="ECO:0000313" key="3">
    <source>
        <dbReference type="Proteomes" id="UP000576082"/>
    </source>
</evidence>
<keyword evidence="1" id="KW-1133">Transmembrane helix</keyword>
<name>A0A7X9XAM5_9BACT</name>
<organism evidence="2 3">
    <name type="scientific">Flammeovirga aprica JL-4</name>
    <dbReference type="NCBI Taxonomy" id="694437"/>
    <lineage>
        <taxon>Bacteria</taxon>
        <taxon>Pseudomonadati</taxon>
        <taxon>Bacteroidota</taxon>
        <taxon>Cytophagia</taxon>
        <taxon>Cytophagales</taxon>
        <taxon>Flammeovirgaceae</taxon>
        <taxon>Flammeovirga</taxon>
    </lineage>
</organism>
<proteinExistence type="predicted"/>